<proteinExistence type="predicted"/>
<dbReference type="InterPro" id="IPR021264">
    <property type="entry name" value="AFUB_079030/YDR124W-like"/>
</dbReference>
<feature type="chain" id="PRO_5034938570" description="Subtelomeric hrmA-associated cluster protein AFUB-079030/YDR124W-like helical bundle domain-containing protein" evidence="2">
    <location>
        <begin position="31"/>
        <end position="651"/>
    </location>
</feature>
<feature type="region of interest" description="Disordered" evidence="1">
    <location>
        <begin position="186"/>
        <end position="221"/>
    </location>
</feature>
<accession>A0A8I3ASU7</accession>
<evidence type="ECO:0000313" key="5">
    <source>
        <dbReference type="Proteomes" id="UP000689129"/>
    </source>
</evidence>
<name>A0A8I3ASU7_VERLO</name>
<dbReference type="AlphaFoldDB" id="A0A8I3ASU7"/>
<feature type="domain" description="Subtelomeric hrmA-associated cluster protein AFUB-079030/YDR124W-like helical bundle" evidence="3">
    <location>
        <begin position="246"/>
        <end position="392"/>
    </location>
</feature>
<feature type="region of interest" description="Disordered" evidence="1">
    <location>
        <begin position="631"/>
        <end position="651"/>
    </location>
</feature>
<feature type="compositionally biased region" description="Polar residues" evidence="1">
    <location>
        <begin position="541"/>
        <end position="555"/>
    </location>
</feature>
<dbReference type="OrthoDB" id="5338458at2759"/>
<keyword evidence="2" id="KW-0732">Signal</keyword>
<feature type="region of interest" description="Disordered" evidence="1">
    <location>
        <begin position="419"/>
        <end position="488"/>
    </location>
</feature>
<dbReference type="Pfam" id="PF11001">
    <property type="entry name" value="AFUB_07903_YDR124W_hel"/>
    <property type="match status" value="1"/>
</dbReference>
<sequence length="651" mass="72520">MSQTILHANRTLAILLTQLFLSISCTRLSSDYIHLVSHRLLIPPPGLNRHPTAAGAHHTSYSSRLWLSSANPYDRVHTSFACYRSVETTYDEGRYHELNDTRRPPLDIEKALREHCNIPARHYFVAAILDDGSTQTFSGPGRNHPSSASTFFDMDRFRQQVRRADAGAIGPMHDDPELSYASEQFRQQAPSGYGSSAAERRRQGSEVFGSDDFSQPRKRARAYRRPIDDDSDIPSVTMGPVTKGLKIGDADEVRKFYDQRFRNCQQTACKLIAKAWVKVVEPKKQTNHPYTGQEEKAPDWWPKPWGTTKEEKVRHKEPDHLYKRERVYLLCHILRMIVEPNEKQHPSIQKMNLTVEKLKEATEEALSMFFSAKENHKNAKKKPYLDEIFKVALSEQRFKHGEIDADTQVFVMAEERFPGAGMSEHDDSAPVKDECEPQSASSTSPSKSTATHDTLMHGSSHDHSPAGGLQGSSYMDGLPPRGGAPYTQQLLQPSMHADQHFVDSERLHSSSGIPMHDIGPGPQDGHRRASLYTSPTEYANPQSAGIYNQSWQPGTTAPGPASIYPFSSTPTPPSQFNNHAGVPLAQTPFIAAQYEGLSRGNFEQGGMFPSGTTANQGHVQGSQGFPTYTIGHDGRSMSNAGVKSDTLPRLQ</sequence>
<dbReference type="InterPro" id="IPR047092">
    <property type="entry name" value="AFUB_07903/YDR124W-like_hel"/>
</dbReference>
<feature type="signal peptide" evidence="2">
    <location>
        <begin position="1"/>
        <end position="30"/>
    </location>
</feature>
<gene>
    <name evidence="4" type="ORF">HYQ45_004929</name>
</gene>
<evidence type="ECO:0000256" key="2">
    <source>
        <dbReference type="SAM" id="SignalP"/>
    </source>
</evidence>
<dbReference type="EMBL" id="JAEMWZ010000082">
    <property type="protein sequence ID" value="KAG7137735.1"/>
    <property type="molecule type" value="Genomic_DNA"/>
</dbReference>
<feature type="compositionally biased region" description="Basic and acidic residues" evidence="1">
    <location>
        <begin position="419"/>
        <end position="435"/>
    </location>
</feature>
<feature type="region of interest" description="Disordered" evidence="1">
    <location>
        <begin position="505"/>
        <end position="529"/>
    </location>
</feature>
<protein>
    <recommendedName>
        <fullName evidence="3">Subtelomeric hrmA-associated cluster protein AFUB-079030/YDR124W-like helical bundle domain-containing protein</fullName>
    </recommendedName>
</protein>
<evidence type="ECO:0000313" key="4">
    <source>
        <dbReference type="EMBL" id="KAG7137735.1"/>
    </source>
</evidence>
<dbReference type="Proteomes" id="UP000689129">
    <property type="component" value="Unassembled WGS sequence"/>
</dbReference>
<evidence type="ECO:0000256" key="1">
    <source>
        <dbReference type="SAM" id="MobiDB-lite"/>
    </source>
</evidence>
<comment type="caution">
    <text evidence="4">The sequence shown here is derived from an EMBL/GenBank/DDBJ whole genome shotgun (WGS) entry which is preliminary data.</text>
</comment>
<feature type="region of interest" description="Disordered" evidence="1">
    <location>
        <begin position="541"/>
        <end position="579"/>
    </location>
</feature>
<feature type="compositionally biased region" description="Low complexity" evidence="1">
    <location>
        <begin position="439"/>
        <end position="451"/>
    </location>
</feature>
<organism evidence="4 5">
    <name type="scientific">Verticillium longisporum</name>
    <name type="common">Verticillium dahliae var. longisporum</name>
    <dbReference type="NCBI Taxonomy" id="100787"/>
    <lineage>
        <taxon>Eukaryota</taxon>
        <taxon>Fungi</taxon>
        <taxon>Dikarya</taxon>
        <taxon>Ascomycota</taxon>
        <taxon>Pezizomycotina</taxon>
        <taxon>Sordariomycetes</taxon>
        <taxon>Hypocreomycetidae</taxon>
        <taxon>Glomerellales</taxon>
        <taxon>Plectosphaerellaceae</taxon>
        <taxon>Verticillium</taxon>
    </lineage>
</organism>
<dbReference type="PANTHER" id="PTHR36102">
    <property type="entry name" value="CHROMOSOME 10, WHOLE GENOME SHOTGUN SEQUENCE"/>
    <property type="match status" value="1"/>
</dbReference>
<evidence type="ECO:0000259" key="3">
    <source>
        <dbReference type="Pfam" id="PF11001"/>
    </source>
</evidence>
<reference evidence="4" key="1">
    <citation type="journal article" date="2021" name="Mol. Plant Pathol.">
        <title>A 20-kb lineage-specific genomic region tames virulence in pathogenic amphidiploid Verticillium longisporum.</title>
        <authorList>
            <person name="Harting R."/>
            <person name="Starke J."/>
            <person name="Kusch H."/>
            <person name="Poggeler S."/>
            <person name="Maurus I."/>
            <person name="Schluter R."/>
            <person name="Landesfeind M."/>
            <person name="Bulla I."/>
            <person name="Nowrousian M."/>
            <person name="de Jonge R."/>
            <person name="Stahlhut G."/>
            <person name="Hoff K.J."/>
            <person name="Asshauer K.P."/>
            <person name="Thurmer A."/>
            <person name="Stanke M."/>
            <person name="Daniel R."/>
            <person name="Morgenstern B."/>
            <person name="Thomma B.P.H.J."/>
            <person name="Kronstad J.W."/>
            <person name="Braus-Stromeyer S.A."/>
            <person name="Braus G.H."/>
        </authorList>
    </citation>
    <scope>NUCLEOTIDE SEQUENCE</scope>
    <source>
        <strain evidence="4">Vl32</strain>
    </source>
</reference>
<dbReference type="PANTHER" id="PTHR36102:SF1">
    <property type="entry name" value="YDR124W-LIKE HELICAL BUNDLE DOMAIN-CONTAINING PROTEIN"/>
    <property type="match status" value="1"/>
</dbReference>